<organism evidence="2 3">
    <name type="scientific">Kribbella lupini</name>
    <dbReference type="NCBI Taxonomy" id="291602"/>
    <lineage>
        <taxon>Bacteria</taxon>
        <taxon>Bacillati</taxon>
        <taxon>Actinomycetota</taxon>
        <taxon>Actinomycetes</taxon>
        <taxon>Propionibacteriales</taxon>
        <taxon>Kribbellaceae</taxon>
        <taxon>Kribbella</taxon>
    </lineage>
</organism>
<keyword evidence="1" id="KW-0812">Transmembrane</keyword>
<proteinExistence type="predicted"/>
<keyword evidence="3" id="KW-1185">Reference proteome</keyword>
<gene>
    <name evidence="2" type="ORF">GCM10009741_44630</name>
</gene>
<accession>A0ABN2BAB5</accession>
<evidence type="ECO:0000256" key="1">
    <source>
        <dbReference type="SAM" id="Phobius"/>
    </source>
</evidence>
<keyword evidence="1" id="KW-0472">Membrane</keyword>
<dbReference type="RefSeq" id="WP_344176980.1">
    <property type="nucleotide sequence ID" value="NZ_BAAANC010000002.1"/>
</dbReference>
<sequence>MNDDELITLLRSEPGRSDPLDPATVISGARRRRRARMVGAGAVASFAVAVAAGAGVVLGGNQTHEVPIGPPAVASTPPPPVLTPSARFTFRNTRPPIGTVPAKGEVPMAEHLSFATKGTQWAVISRVPGEPAYEPFGWRRTVGNTNLGDGTAMGIQSAGGVSSSVFRSSRVSTVVYTRGREAWYGKVNRLATIPGWVAVWADLTTAEEPGGQVSVFAYAADGTLIAQFPGGGQPPLVR</sequence>
<dbReference type="EMBL" id="BAAANC010000002">
    <property type="protein sequence ID" value="GAA1537094.1"/>
    <property type="molecule type" value="Genomic_DNA"/>
</dbReference>
<evidence type="ECO:0000313" key="2">
    <source>
        <dbReference type="EMBL" id="GAA1537094.1"/>
    </source>
</evidence>
<comment type="caution">
    <text evidence="2">The sequence shown here is derived from an EMBL/GenBank/DDBJ whole genome shotgun (WGS) entry which is preliminary data.</text>
</comment>
<dbReference type="Proteomes" id="UP001500363">
    <property type="component" value="Unassembled WGS sequence"/>
</dbReference>
<keyword evidence="1" id="KW-1133">Transmembrane helix</keyword>
<reference evidence="2 3" key="1">
    <citation type="journal article" date="2019" name="Int. J. Syst. Evol. Microbiol.">
        <title>The Global Catalogue of Microorganisms (GCM) 10K type strain sequencing project: providing services to taxonomists for standard genome sequencing and annotation.</title>
        <authorList>
            <consortium name="The Broad Institute Genomics Platform"/>
            <consortium name="The Broad Institute Genome Sequencing Center for Infectious Disease"/>
            <person name="Wu L."/>
            <person name="Ma J."/>
        </authorList>
    </citation>
    <scope>NUCLEOTIDE SEQUENCE [LARGE SCALE GENOMIC DNA]</scope>
    <source>
        <strain evidence="2 3">JCM 14303</strain>
    </source>
</reference>
<evidence type="ECO:0000313" key="3">
    <source>
        <dbReference type="Proteomes" id="UP001500363"/>
    </source>
</evidence>
<protein>
    <submittedName>
        <fullName evidence="2">Uncharacterized protein</fullName>
    </submittedName>
</protein>
<feature type="transmembrane region" description="Helical" evidence="1">
    <location>
        <begin position="37"/>
        <end position="58"/>
    </location>
</feature>
<name>A0ABN2BAB5_9ACTN</name>